<keyword evidence="3" id="KW-1185">Reference proteome</keyword>
<gene>
    <name evidence="2" type="ORF">BTMF_LOCUS12836</name>
</gene>
<evidence type="ECO:0000313" key="4">
    <source>
        <dbReference type="WBParaSite" id="BTMF_0001484001-mRNA-1"/>
    </source>
</evidence>
<reference evidence="4" key="1">
    <citation type="submission" date="2017-02" db="UniProtKB">
        <authorList>
            <consortium name="WormBaseParasite"/>
        </authorList>
    </citation>
    <scope>IDENTIFICATION</scope>
</reference>
<evidence type="ECO:0000256" key="1">
    <source>
        <dbReference type="SAM" id="MobiDB-lite"/>
    </source>
</evidence>
<feature type="region of interest" description="Disordered" evidence="1">
    <location>
        <begin position="20"/>
        <end position="52"/>
    </location>
</feature>
<name>A0A0R3R4A0_9BILA</name>
<evidence type="ECO:0000313" key="2">
    <source>
        <dbReference type="EMBL" id="VDO43995.1"/>
    </source>
</evidence>
<dbReference type="EMBL" id="UZAG01019520">
    <property type="protein sequence ID" value="VDO43995.1"/>
    <property type="molecule type" value="Genomic_DNA"/>
</dbReference>
<protein>
    <submittedName>
        <fullName evidence="2 4">Uncharacterized protein</fullName>
    </submittedName>
</protein>
<dbReference type="AlphaFoldDB" id="A0A0R3R4A0"/>
<dbReference type="WBParaSite" id="BTMF_0001484001-mRNA-1">
    <property type="protein sequence ID" value="BTMF_0001484001-mRNA-1"/>
    <property type="gene ID" value="BTMF_0001484001"/>
</dbReference>
<organism evidence="4">
    <name type="scientific">Brugia timori</name>
    <dbReference type="NCBI Taxonomy" id="42155"/>
    <lineage>
        <taxon>Eukaryota</taxon>
        <taxon>Metazoa</taxon>
        <taxon>Ecdysozoa</taxon>
        <taxon>Nematoda</taxon>
        <taxon>Chromadorea</taxon>
        <taxon>Rhabditida</taxon>
        <taxon>Spirurina</taxon>
        <taxon>Spiruromorpha</taxon>
        <taxon>Filarioidea</taxon>
        <taxon>Onchocercidae</taxon>
        <taxon>Brugia</taxon>
    </lineage>
</organism>
<dbReference type="Proteomes" id="UP000280834">
    <property type="component" value="Unassembled WGS sequence"/>
</dbReference>
<evidence type="ECO:0000313" key="3">
    <source>
        <dbReference type="Proteomes" id="UP000280834"/>
    </source>
</evidence>
<reference evidence="2 3" key="2">
    <citation type="submission" date="2018-11" db="EMBL/GenBank/DDBJ databases">
        <authorList>
            <consortium name="Pathogen Informatics"/>
        </authorList>
    </citation>
    <scope>NUCLEOTIDE SEQUENCE [LARGE SCALE GENOMIC DNA]</scope>
</reference>
<accession>A0A0R3R4A0</accession>
<proteinExistence type="predicted"/>
<sequence length="52" mass="5561">MFYLLFLHDTMTAVRNGGADESHAAGGATDEGTWLPVFTPHPPIDVNSKSGM</sequence>